<organism evidence="1 2">
    <name type="scientific">Salinibacter ruber (strain DSM 13855 / M31)</name>
    <dbReference type="NCBI Taxonomy" id="309807"/>
    <lineage>
        <taxon>Bacteria</taxon>
        <taxon>Pseudomonadati</taxon>
        <taxon>Rhodothermota</taxon>
        <taxon>Rhodothermia</taxon>
        <taxon>Rhodothermales</taxon>
        <taxon>Salinibacteraceae</taxon>
        <taxon>Salinibacter</taxon>
    </lineage>
</organism>
<gene>
    <name evidence="1" type="ordered locus">SRU_1869</name>
</gene>
<dbReference type="KEGG" id="sru:SRU_1869"/>
<evidence type="ECO:0000313" key="2">
    <source>
        <dbReference type="Proteomes" id="UP000008674"/>
    </source>
</evidence>
<reference evidence="1 2" key="1">
    <citation type="journal article" date="2005" name="Proc. Natl. Acad. Sci. U.S.A.">
        <title>The genome of Salinibacter ruber: convergence and gene exchange among hyperhalophilic bacteria and archaea.</title>
        <authorList>
            <person name="Mongodin E.F."/>
            <person name="Nelson K.E."/>
            <person name="Daugherty S."/>
            <person name="Deboy R.T."/>
            <person name="Wister J."/>
            <person name="Khouri H."/>
            <person name="Weidman J."/>
            <person name="Walsh D.A."/>
            <person name="Papke R.T."/>
            <person name="Sanchez Perez G."/>
            <person name="Sharma A.K."/>
            <person name="Nesbo C.L."/>
            <person name="MacLeod D."/>
            <person name="Bapteste E."/>
            <person name="Doolittle W.F."/>
            <person name="Charlebois R.L."/>
            <person name="Legault B."/>
            <person name="Rodriguez-Valera F."/>
        </authorList>
    </citation>
    <scope>NUCLEOTIDE SEQUENCE [LARGE SCALE GENOMIC DNA]</scope>
    <source>
        <strain evidence="2">DSM 13855 / CECT 5946 / M31</strain>
    </source>
</reference>
<dbReference type="Proteomes" id="UP000008674">
    <property type="component" value="Chromosome"/>
</dbReference>
<dbReference type="AlphaFoldDB" id="Q2S1F0"/>
<dbReference type="STRING" id="309807.SRU_1869"/>
<keyword evidence="2" id="KW-1185">Reference proteome</keyword>
<dbReference type="EnsemblBacteria" id="ABC45150">
    <property type="protein sequence ID" value="ABC45150"/>
    <property type="gene ID" value="SRU_1869"/>
</dbReference>
<sequence length="174" mass="18579">MGALEKKGNEGCAIDGTSSFTRVGSLTLLVPMPVLGSDISIDLHIVGDVELDTIRGLVQENGRLRPELAGDLQRAIEDTAREILDGAGAEDCTLSVDLNLVRERVPGAPRQRVEADLNVEADRSALAAADDALDAPERARIAAAAEAQLNDRLRDRDLTDVVDATVIVTPVEFR</sequence>
<dbReference type="HOGENOM" id="CLU_1804844_0_0_10"/>
<evidence type="ECO:0000313" key="1">
    <source>
        <dbReference type="EMBL" id="ABC45150.1"/>
    </source>
</evidence>
<protein>
    <submittedName>
        <fullName evidence="1">Uncharacterized protein</fullName>
    </submittedName>
</protein>
<proteinExistence type="predicted"/>
<accession>Q2S1F0</accession>
<name>Q2S1F0_SALRD</name>
<dbReference type="OrthoDB" id="9999170at2"/>
<dbReference type="EMBL" id="CP000159">
    <property type="protein sequence ID" value="ABC45150.1"/>
    <property type="molecule type" value="Genomic_DNA"/>
</dbReference>